<proteinExistence type="predicted"/>
<name>A0ABQ5GSG0_9ASTR</name>
<evidence type="ECO:0000256" key="5">
    <source>
        <dbReference type="ARBA" id="ARBA00022989"/>
    </source>
</evidence>
<gene>
    <name evidence="10" type="ORF">Tco_1045139</name>
</gene>
<dbReference type="PROSITE" id="PS50011">
    <property type="entry name" value="PROTEIN_KINASE_DOM"/>
    <property type="match status" value="1"/>
</dbReference>
<protein>
    <submittedName>
        <fullName evidence="10">Probable inactive receptor kinase</fullName>
    </submittedName>
</protein>
<evidence type="ECO:0000256" key="6">
    <source>
        <dbReference type="ARBA" id="ARBA00023136"/>
    </source>
</evidence>
<organism evidence="10 11">
    <name type="scientific">Tanacetum coccineum</name>
    <dbReference type="NCBI Taxonomy" id="301880"/>
    <lineage>
        <taxon>Eukaryota</taxon>
        <taxon>Viridiplantae</taxon>
        <taxon>Streptophyta</taxon>
        <taxon>Embryophyta</taxon>
        <taxon>Tracheophyta</taxon>
        <taxon>Spermatophyta</taxon>
        <taxon>Magnoliopsida</taxon>
        <taxon>eudicotyledons</taxon>
        <taxon>Gunneridae</taxon>
        <taxon>Pentapetalae</taxon>
        <taxon>asterids</taxon>
        <taxon>campanulids</taxon>
        <taxon>Asterales</taxon>
        <taxon>Asteraceae</taxon>
        <taxon>Asteroideae</taxon>
        <taxon>Anthemideae</taxon>
        <taxon>Anthemidinae</taxon>
        <taxon>Tanacetum</taxon>
    </lineage>
</organism>
<evidence type="ECO:0000256" key="8">
    <source>
        <dbReference type="SAM" id="SignalP"/>
    </source>
</evidence>
<evidence type="ECO:0000313" key="10">
    <source>
        <dbReference type="EMBL" id="GJT78414.1"/>
    </source>
</evidence>
<keyword evidence="3 7" id="KW-0812">Transmembrane</keyword>
<dbReference type="InterPro" id="IPR032675">
    <property type="entry name" value="LRR_dom_sf"/>
</dbReference>
<keyword evidence="11" id="KW-1185">Reference proteome</keyword>
<feature type="domain" description="Protein kinase" evidence="9">
    <location>
        <begin position="311"/>
        <end position="588"/>
    </location>
</feature>
<feature type="chain" id="PRO_5047050344" evidence="8">
    <location>
        <begin position="25"/>
        <end position="588"/>
    </location>
</feature>
<dbReference type="SUPFAM" id="SSF56112">
    <property type="entry name" value="Protein kinase-like (PK-like)"/>
    <property type="match status" value="1"/>
</dbReference>
<keyword evidence="4" id="KW-0677">Repeat</keyword>
<dbReference type="InterPro" id="IPR011009">
    <property type="entry name" value="Kinase-like_dom_sf"/>
</dbReference>
<sequence>MKLCSSQLLLPIFIIFSLLPLSKADINADKKALLAFAALVPHSPKLKWDNDTTNGNASYICTSWAGIVCTADNARVLIVRLPAVGLTGPIPSGTLGELDALRVLSLRSNRLSGSLPSDLLSLPSLRSLFLQHNNFTTNIPTFFPHRLHILDLSFNSFTGNIPPNIQLLTRLTGLYLHNNSLSGRIPDIRLSKLKHLNISYNNLKGRIPSSFKAFPSSSFIGNPLLCGKPLKSCRHTLFKKKFSVWAVAAMAFVTLLLVVAFVFGCLRKKSSDERTEKPKEEFSSGPYPPEHNKLVFFEGSSYNFNLDDLLSASAEVIGRGSLGVSYKAALDELTTVVMKRLSHVDATKLEFQQQLELIRSVGKHQNVATLHAFYYSTDEKLLLYDYYAAGSLMALLHGNTGPGRTPFAWEPRFKVALGTAKGIAHIHSIGGPTFTLGNIKSSNILIDQDMEARITDIGLIPIMNIPLIPSSHSSGYQAPEVLETKVHTHKSDIYSFGILLLEILTGKKPFQSPSGGEMVDLLVWVQKVVKEEWTTDVFDVELMRSHTPETEMIKMLQIALTCVVKVPDKRPSITEVVGRIEDIGSLSD</sequence>
<evidence type="ECO:0000256" key="3">
    <source>
        <dbReference type="ARBA" id="ARBA00022692"/>
    </source>
</evidence>
<dbReference type="Gene3D" id="1.10.510.10">
    <property type="entry name" value="Transferase(Phosphotransferase) domain 1"/>
    <property type="match status" value="1"/>
</dbReference>
<evidence type="ECO:0000313" key="11">
    <source>
        <dbReference type="Proteomes" id="UP001151760"/>
    </source>
</evidence>
<dbReference type="Pfam" id="PF00560">
    <property type="entry name" value="LRR_1"/>
    <property type="match status" value="2"/>
</dbReference>
<evidence type="ECO:0000256" key="1">
    <source>
        <dbReference type="ARBA" id="ARBA00004370"/>
    </source>
</evidence>
<dbReference type="Proteomes" id="UP001151760">
    <property type="component" value="Unassembled WGS sequence"/>
</dbReference>
<dbReference type="Pfam" id="PF08263">
    <property type="entry name" value="LRRNT_2"/>
    <property type="match status" value="1"/>
</dbReference>
<comment type="caution">
    <text evidence="10">The sequence shown here is derived from an EMBL/GenBank/DDBJ whole genome shotgun (WGS) entry which is preliminary data.</text>
</comment>
<dbReference type="Pfam" id="PF13855">
    <property type="entry name" value="LRR_8"/>
    <property type="match status" value="1"/>
</dbReference>
<dbReference type="Gene3D" id="3.80.10.10">
    <property type="entry name" value="Ribonuclease Inhibitor"/>
    <property type="match status" value="2"/>
</dbReference>
<keyword evidence="10" id="KW-0808">Transferase</keyword>
<dbReference type="PANTHER" id="PTHR48010">
    <property type="entry name" value="OS05G0588300 PROTEIN"/>
    <property type="match status" value="1"/>
</dbReference>
<keyword evidence="6 7" id="KW-0472">Membrane</keyword>
<feature type="signal peptide" evidence="8">
    <location>
        <begin position="1"/>
        <end position="24"/>
    </location>
</feature>
<evidence type="ECO:0000259" key="9">
    <source>
        <dbReference type="PROSITE" id="PS50011"/>
    </source>
</evidence>
<dbReference type="GO" id="GO:0016301">
    <property type="term" value="F:kinase activity"/>
    <property type="evidence" value="ECO:0007669"/>
    <property type="project" value="UniProtKB-KW"/>
</dbReference>
<dbReference type="InterPro" id="IPR013210">
    <property type="entry name" value="LRR_N_plant-typ"/>
</dbReference>
<reference evidence="10" key="2">
    <citation type="submission" date="2022-01" db="EMBL/GenBank/DDBJ databases">
        <authorList>
            <person name="Yamashiro T."/>
            <person name="Shiraishi A."/>
            <person name="Satake H."/>
            <person name="Nakayama K."/>
        </authorList>
    </citation>
    <scope>NUCLEOTIDE SEQUENCE</scope>
</reference>
<evidence type="ECO:0000256" key="2">
    <source>
        <dbReference type="ARBA" id="ARBA00022614"/>
    </source>
</evidence>
<keyword evidence="8" id="KW-0732">Signal</keyword>
<evidence type="ECO:0000256" key="7">
    <source>
        <dbReference type="SAM" id="Phobius"/>
    </source>
</evidence>
<comment type="subcellular location">
    <subcellularLocation>
        <location evidence="1">Membrane</location>
    </subcellularLocation>
</comment>
<dbReference type="Pfam" id="PF00069">
    <property type="entry name" value="Pkinase"/>
    <property type="match status" value="1"/>
</dbReference>
<reference evidence="10" key="1">
    <citation type="journal article" date="2022" name="Int. J. Mol. Sci.">
        <title>Draft Genome of Tanacetum Coccineum: Genomic Comparison of Closely Related Tanacetum-Family Plants.</title>
        <authorList>
            <person name="Yamashiro T."/>
            <person name="Shiraishi A."/>
            <person name="Nakayama K."/>
            <person name="Satake H."/>
        </authorList>
    </citation>
    <scope>NUCLEOTIDE SEQUENCE</scope>
</reference>
<evidence type="ECO:0000256" key="4">
    <source>
        <dbReference type="ARBA" id="ARBA00022737"/>
    </source>
</evidence>
<keyword evidence="2" id="KW-0433">Leucine-rich repeat</keyword>
<dbReference type="Gene3D" id="3.30.200.20">
    <property type="entry name" value="Phosphorylase Kinase, domain 1"/>
    <property type="match status" value="1"/>
</dbReference>
<dbReference type="InterPro" id="IPR050994">
    <property type="entry name" value="At_inactive_RLKs"/>
</dbReference>
<keyword evidence="5 7" id="KW-1133">Transmembrane helix</keyword>
<dbReference type="InterPro" id="IPR001611">
    <property type="entry name" value="Leu-rich_rpt"/>
</dbReference>
<dbReference type="InterPro" id="IPR000719">
    <property type="entry name" value="Prot_kinase_dom"/>
</dbReference>
<accession>A0ABQ5GSG0</accession>
<keyword evidence="10" id="KW-0418">Kinase</keyword>
<keyword evidence="10" id="KW-0675">Receptor</keyword>
<dbReference type="EMBL" id="BQNB010018799">
    <property type="protein sequence ID" value="GJT78414.1"/>
    <property type="molecule type" value="Genomic_DNA"/>
</dbReference>
<dbReference type="PANTHER" id="PTHR48010:SF27">
    <property type="entry name" value="PROTEIN KINASE DOMAIN-CONTAINING PROTEIN"/>
    <property type="match status" value="1"/>
</dbReference>
<feature type="transmembrane region" description="Helical" evidence="7">
    <location>
        <begin position="242"/>
        <end position="266"/>
    </location>
</feature>
<dbReference type="SUPFAM" id="SSF52058">
    <property type="entry name" value="L domain-like"/>
    <property type="match status" value="1"/>
</dbReference>